<proteinExistence type="inferred from homology"/>
<feature type="domain" description="Fe/B12 periplasmic-binding" evidence="2">
    <location>
        <begin position="58"/>
        <end position="145"/>
    </location>
</feature>
<evidence type="ECO:0000256" key="1">
    <source>
        <dbReference type="ARBA" id="ARBA00008814"/>
    </source>
</evidence>
<dbReference type="SUPFAM" id="SSF53807">
    <property type="entry name" value="Helical backbone' metal receptor"/>
    <property type="match status" value="1"/>
</dbReference>
<dbReference type="CDD" id="cd00636">
    <property type="entry name" value="TroA-like"/>
    <property type="match status" value="1"/>
</dbReference>
<evidence type="ECO:0000259" key="2">
    <source>
        <dbReference type="PROSITE" id="PS50983"/>
    </source>
</evidence>
<comment type="similarity">
    <text evidence="1">Belongs to the bacterial solute-binding protein 8 family.</text>
</comment>
<evidence type="ECO:0000313" key="4">
    <source>
        <dbReference type="Proteomes" id="UP001243623"/>
    </source>
</evidence>
<dbReference type="GO" id="GO:0071281">
    <property type="term" value="P:cellular response to iron ion"/>
    <property type="evidence" value="ECO:0007669"/>
    <property type="project" value="TreeGrafter"/>
</dbReference>
<gene>
    <name evidence="3" type="ORF">P3F81_03440</name>
</gene>
<dbReference type="PANTHER" id="PTHR30535">
    <property type="entry name" value="VITAMIN B12-BINDING PROTEIN"/>
    <property type="match status" value="1"/>
</dbReference>
<keyword evidence="4" id="KW-1185">Reference proteome</keyword>
<dbReference type="InterPro" id="IPR002491">
    <property type="entry name" value="ABC_transptr_periplasmic_BD"/>
</dbReference>
<name>A0A9Y2AJU3_9FIRM</name>
<dbReference type="KEGG" id="sgbi:P3F81_03440"/>
<dbReference type="PANTHER" id="PTHR30535:SF34">
    <property type="entry name" value="MOLYBDATE-BINDING PROTEIN MOLA"/>
    <property type="match status" value="1"/>
</dbReference>
<dbReference type="AlphaFoldDB" id="A0A9Y2AJU3"/>
<organism evidence="3 4">
    <name type="scientific">Selenobaculum gibii</name>
    <dbReference type="NCBI Taxonomy" id="3054208"/>
    <lineage>
        <taxon>Bacteria</taxon>
        <taxon>Bacillati</taxon>
        <taxon>Bacillota</taxon>
        <taxon>Negativicutes</taxon>
        <taxon>Selenomonadales</taxon>
        <taxon>Selenomonadaceae</taxon>
        <taxon>Selenobaculum</taxon>
    </lineage>
</organism>
<protein>
    <recommendedName>
        <fullName evidence="2">Fe/B12 periplasmic-binding domain-containing protein</fullName>
    </recommendedName>
</protein>
<dbReference type="PROSITE" id="PS50983">
    <property type="entry name" value="FE_B12_PBP"/>
    <property type="match status" value="1"/>
</dbReference>
<accession>A0A9Y2AJU3</accession>
<sequence length="145" mass="16180">MRKQKYSICFTAFLVIIIFCMTACGKSEKIAVTNNLDTAYEAVDSQGSVIKMFEKPKKIMTTHFYLDAIVLGIVPPERMIAIFKTASDPAVSYMVKKAEKIQNNTSEISLETVVALSPDLIITREGAGEEMIQSYRDLETPVFVV</sequence>
<dbReference type="EMBL" id="CP120678">
    <property type="protein sequence ID" value="WIW71378.1"/>
    <property type="molecule type" value="Genomic_DNA"/>
</dbReference>
<dbReference type="InterPro" id="IPR050902">
    <property type="entry name" value="ABC_Transporter_SBP"/>
</dbReference>
<dbReference type="Gene3D" id="3.40.50.1980">
    <property type="entry name" value="Nitrogenase molybdenum iron protein domain"/>
    <property type="match status" value="1"/>
</dbReference>
<dbReference type="Proteomes" id="UP001243623">
    <property type="component" value="Chromosome"/>
</dbReference>
<evidence type="ECO:0000313" key="3">
    <source>
        <dbReference type="EMBL" id="WIW71378.1"/>
    </source>
</evidence>
<dbReference type="RefSeq" id="WP_147667695.1">
    <property type="nucleotide sequence ID" value="NZ_CP120678.1"/>
</dbReference>
<reference evidence="3" key="1">
    <citation type="submission" date="2023-03" db="EMBL/GenBank/DDBJ databases">
        <title>Selenobaculum gbiensis gen. nov. sp. nov., a new bacterium isolated from the gut microbiota of IBD patient.</title>
        <authorList>
            <person name="Yeo S."/>
            <person name="Park H."/>
            <person name="Huh C.S."/>
        </authorList>
    </citation>
    <scope>NUCLEOTIDE SEQUENCE</scope>
    <source>
        <strain evidence="3">ICN-92133</strain>
    </source>
</reference>